<dbReference type="InterPro" id="IPR036398">
    <property type="entry name" value="CA_dom_sf"/>
</dbReference>
<comment type="similarity">
    <text evidence="1">Belongs to the alpha-carbonic anhydrase family.</text>
</comment>
<evidence type="ECO:0000256" key="4">
    <source>
        <dbReference type="ARBA" id="ARBA00022833"/>
    </source>
</evidence>
<feature type="domain" description="Alpha-carbonic anhydrase" evidence="7">
    <location>
        <begin position="1"/>
        <end position="215"/>
    </location>
</feature>
<dbReference type="PANTHER" id="PTHR18952:SF265">
    <property type="entry name" value="CARBONIC ANHYDRASE"/>
    <property type="match status" value="1"/>
</dbReference>
<name>A0A0R1MPT9_9LACO</name>
<keyword evidence="3" id="KW-0479">Metal-binding</keyword>
<dbReference type="PROSITE" id="PS51144">
    <property type="entry name" value="ALPHA_CA_2"/>
    <property type="match status" value="1"/>
</dbReference>
<dbReference type="InterPro" id="IPR023561">
    <property type="entry name" value="Carbonic_anhydrase_a-class"/>
</dbReference>
<protein>
    <recommendedName>
        <fullName evidence="2">carbonic anhydrase</fullName>
        <ecNumber evidence="2">4.2.1.1</ecNumber>
    </recommendedName>
</protein>
<dbReference type="GO" id="GO:0004089">
    <property type="term" value="F:carbonate dehydratase activity"/>
    <property type="evidence" value="ECO:0007669"/>
    <property type="project" value="UniProtKB-EC"/>
</dbReference>
<dbReference type="RefSeq" id="WP_057869296.1">
    <property type="nucleotide sequence ID" value="NZ_AZDX01000009.1"/>
</dbReference>
<dbReference type="PATRIC" id="fig|1423759.3.peg.2309"/>
<comment type="caution">
    <text evidence="8">The sequence shown here is derived from an EMBL/GenBank/DDBJ whole genome shotgun (WGS) entry which is preliminary data.</text>
</comment>
<evidence type="ECO:0000256" key="5">
    <source>
        <dbReference type="ARBA" id="ARBA00023239"/>
    </source>
</evidence>
<gene>
    <name evidence="8" type="ORF">FC92_GL002205</name>
</gene>
<evidence type="ECO:0000256" key="3">
    <source>
        <dbReference type="ARBA" id="ARBA00022723"/>
    </source>
</evidence>
<evidence type="ECO:0000259" key="7">
    <source>
        <dbReference type="PROSITE" id="PS51144"/>
    </source>
</evidence>
<dbReference type="OrthoDB" id="5327615at2"/>
<dbReference type="CDD" id="cd03124">
    <property type="entry name" value="alpha_CA_prokaryotic_like"/>
    <property type="match status" value="1"/>
</dbReference>
<sequence length="217" mass="25011">MLNYEQQEKWSKIVPNWQSPINIETLNTINVDAKKKILLFDDEYRFVNIVNKGNNLQYDGKGKAVIEGREFGFQQLHFHFPAEHTINGKDNPMELHFVHQNMIGQIAVVALFVKLGEFSKELDSFFQDFPAIESQKDPFSATLGLNSLIASLESGVYHYLGSLTTPPLVKNVEWWVIEKPITVSAEQLDKLKQRFNHGNAREKQPLNERKVIHYSLI</sequence>
<accession>A0A0R1MPT9</accession>
<evidence type="ECO:0000256" key="2">
    <source>
        <dbReference type="ARBA" id="ARBA00012925"/>
    </source>
</evidence>
<dbReference type="Proteomes" id="UP000051448">
    <property type="component" value="Unassembled WGS sequence"/>
</dbReference>
<dbReference type="Pfam" id="PF00194">
    <property type="entry name" value="Carb_anhydrase"/>
    <property type="match status" value="1"/>
</dbReference>
<dbReference type="EMBL" id="AZDX01000009">
    <property type="protein sequence ID" value="KRL07114.1"/>
    <property type="molecule type" value="Genomic_DNA"/>
</dbReference>
<dbReference type="STRING" id="1423759.FC92_GL002205"/>
<evidence type="ECO:0000313" key="8">
    <source>
        <dbReference type="EMBL" id="KRL07114.1"/>
    </source>
</evidence>
<keyword evidence="5" id="KW-0456">Lyase</keyword>
<keyword evidence="9" id="KW-1185">Reference proteome</keyword>
<proteinExistence type="inferred from homology"/>
<evidence type="ECO:0000313" key="9">
    <source>
        <dbReference type="Proteomes" id="UP000051448"/>
    </source>
</evidence>
<dbReference type="SMART" id="SM01057">
    <property type="entry name" value="Carb_anhydrase"/>
    <property type="match status" value="1"/>
</dbReference>
<reference evidence="8 9" key="1">
    <citation type="journal article" date="2015" name="Genome Announc.">
        <title>Expanding the biotechnology potential of lactobacilli through comparative genomics of 213 strains and associated genera.</title>
        <authorList>
            <person name="Sun Z."/>
            <person name="Harris H.M."/>
            <person name="McCann A."/>
            <person name="Guo C."/>
            <person name="Argimon S."/>
            <person name="Zhang W."/>
            <person name="Yang X."/>
            <person name="Jeffery I.B."/>
            <person name="Cooney J.C."/>
            <person name="Kagawa T.F."/>
            <person name="Liu W."/>
            <person name="Song Y."/>
            <person name="Salvetti E."/>
            <person name="Wrobel A."/>
            <person name="Rasinkangas P."/>
            <person name="Parkhill J."/>
            <person name="Rea M.C."/>
            <person name="O'Sullivan O."/>
            <person name="Ritari J."/>
            <person name="Douillard F.P."/>
            <person name="Paul Ross R."/>
            <person name="Yang R."/>
            <person name="Briner A.E."/>
            <person name="Felis G.E."/>
            <person name="de Vos W.M."/>
            <person name="Barrangou R."/>
            <person name="Klaenhammer T.R."/>
            <person name="Caufield P.W."/>
            <person name="Cui Y."/>
            <person name="Zhang H."/>
            <person name="O'Toole P.W."/>
        </authorList>
    </citation>
    <scope>NUCLEOTIDE SEQUENCE [LARGE SCALE GENOMIC DNA]</scope>
    <source>
        <strain evidence="8 9">DSM 19519</strain>
    </source>
</reference>
<dbReference type="SUPFAM" id="SSF51069">
    <property type="entry name" value="Carbonic anhydrase"/>
    <property type="match status" value="1"/>
</dbReference>
<organism evidence="8 9">
    <name type="scientific">Liquorilactobacillus hordei DSM 19519</name>
    <dbReference type="NCBI Taxonomy" id="1423759"/>
    <lineage>
        <taxon>Bacteria</taxon>
        <taxon>Bacillati</taxon>
        <taxon>Bacillota</taxon>
        <taxon>Bacilli</taxon>
        <taxon>Lactobacillales</taxon>
        <taxon>Lactobacillaceae</taxon>
        <taxon>Liquorilactobacillus</taxon>
    </lineage>
</organism>
<evidence type="ECO:0000256" key="6">
    <source>
        <dbReference type="ARBA" id="ARBA00048348"/>
    </source>
</evidence>
<dbReference type="GO" id="GO:0008270">
    <property type="term" value="F:zinc ion binding"/>
    <property type="evidence" value="ECO:0007669"/>
    <property type="project" value="InterPro"/>
</dbReference>
<dbReference type="GeneID" id="98310140"/>
<evidence type="ECO:0000256" key="1">
    <source>
        <dbReference type="ARBA" id="ARBA00010718"/>
    </source>
</evidence>
<keyword evidence="4" id="KW-0862">Zinc</keyword>
<dbReference type="Gene3D" id="3.10.200.10">
    <property type="entry name" value="Alpha carbonic anhydrase"/>
    <property type="match status" value="1"/>
</dbReference>
<dbReference type="PANTHER" id="PTHR18952">
    <property type="entry name" value="CARBONIC ANHYDRASE"/>
    <property type="match status" value="1"/>
</dbReference>
<dbReference type="EC" id="4.2.1.1" evidence="2"/>
<dbReference type="InterPro" id="IPR041891">
    <property type="entry name" value="Alpha_CA_prokaryot-like"/>
</dbReference>
<comment type="catalytic activity">
    <reaction evidence="6">
        <text>hydrogencarbonate + H(+) = CO2 + H2O</text>
        <dbReference type="Rhea" id="RHEA:10748"/>
        <dbReference type="ChEBI" id="CHEBI:15377"/>
        <dbReference type="ChEBI" id="CHEBI:15378"/>
        <dbReference type="ChEBI" id="CHEBI:16526"/>
        <dbReference type="ChEBI" id="CHEBI:17544"/>
        <dbReference type="EC" id="4.2.1.1"/>
    </reaction>
</comment>
<dbReference type="AlphaFoldDB" id="A0A0R1MPT9"/>
<dbReference type="InterPro" id="IPR001148">
    <property type="entry name" value="CA_dom"/>
</dbReference>